<evidence type="ECO:0000259" key="6">
    <source>
        <dbReference type="PROSITE" id="PS51722"/>
    </source>
</evidence>
<dbReference type="AlphaFoldDB" id="A0A2H0WY66"/>
<dbReference type="NCBIfam" id="TIGR00231">
    <property type="entry name" value="small_GTP"/>
    <property type="match status" value="1"/>
</dbReference>
<dbReference type="Gene3D" id="3.40.50.10050">
    <property type="entry name" value="Translation initiation factor IF- 2, domain 3"/>
    <property type="match status" value="1"/>
</dbReference>
<dbReference type="CDD" id="cd01887">
    <property type="entry name" value="IF2_eIF5B"/>
    <property type="match status" value="1"/>
</dbReference>
<gene>
    <name evidence="7" type="ORF">COT54_03765</name>
</gene>
<evidence type="ECO:0000256" key="1">
    <source>
        <dbReference type="ARBA" id="ARBA00007733"/>
    </source>
</evidence>
<accession>A0A2H0WY66</accession>
<dbReference type="InterPro" id="IPR053905">
    <property type="entry name" value="EF-G-like_DII"/>
</dbReference>
<keyword evidence="3" id="KW-0547">Nucleotide-binding</keyword>
<dbReference type="PROSITE" id="PS51722">
    <property type="entry name" value="G_TR_2"/>
    <property type="match status" value="1"/>
</dbReference>
<proteinExistence type="inferred from homology"/>
<dbReference type="GO" id="GO:0003924">
    <property type="term" value="F:GTPase activity"/>
    <property type="evidence" value="ECO:0007669"/>
    <property type="project" value="InterPro"/>
</dbReference>
<dbReference type="GO" id="GO:0003743">
    <property type="term" value="F:translation initiation factor activity"/>
    <property type="evidence" value="ECO:0007669"/>
    <property type="project" value="UniProtKB-KW"/>
</dbReference>
<dbReference type="SUPFAM" id="SSF50447">
    <property type="entry name" value="Translation proteins"/>
    <property type="match status" value="2"/>
</dbReference>
<dbReference type="PANTHER" id="PTHR43381:SF5">
    <property type="entry name" value="TR-TYPE G DOMAIN-CONTAINING PROTEIN"/>
    <property type="match status" value="1"/>
</dbReference>
<dbReference type="Proteomes" id="UP000229574">
    <property type="component" value="Unassembled WGS sequence"/>
</dbReference>
<dbReference type="InterPro" id="IPR027417">
    <property type="entry name" value="P-loop_NTPase"/>
</dbReference>
<evidence type="ECO:0000313" key="8">
    <source>
        <dbReference type="Proteomes" id="UP000229574"/>
    </source>
</evidence>
<keyword evidence="4" id="KW-0648">Protein biosynthesis</keyword>
<dbReference type="SUPFAM" id="SSF52156">
    <property type="entry name" value="Initiation factor IF2/eIF5b, domain 3"/>
    <property type="match status" value="1"/>
</dbReference>
<dbReference type="Pfam" id="PF22042">
    <property type="entry name" value="EF-G_D2"/>
    <property type="match status" value="1"/>
</dbReference>
<dbReference type="InterPro" id="IPR000795">
    <property type="entry name" value="T_Tr_GTP-bd_dom"/>
</dbReference>
<keyword evidence="2" id="KW-0396">Initiation factor</keyword>
<keyword evidence="5" id="KW-0342">GTP-binding</keyword>
<dbReference type="InterPro" id="IPR023115">
    <property type="entry name" value="TIF_IF2_dom3"/>
</dbReference>
<evidence type="ECO:0000256" key="3">
    <source>
        <dbReference type="ARBA" id="ARBA00022741"/>
    </source>
</evidence>
<evidence type="ECO:0000256" key="2">
    <source>
        <dbReference type="ARBA" id="ARBA00022540"/>
    </source>
</evidence>
<dbReference type="GO" id="GO:0005525">
    <property type="term" value="F:GTP binding"/>
    <property type="evidence" value="ECO:0007669"/>
    <property type="project" value="UniProtKB-KW"/>
</dbReference>
<dbReference type="FunFam" id="3.40.50.10050:FF:000001">
    <property type="entry name" value="Translation initiation factor IF-2"/>
    <property type="match status" value="1"/>
</dbReference>
<comment type="caution">
    <text evidence="7">The sequence shown here is derived from an EMBL/GenBank/DDBJ whole genome shotgun (WGS) entry which is preliminary data.</text>
</comment>
<dbReference type="PANTHER" id="PTHR43381">
    <property type="entry name" value="TRANSLATION INITIATION FACTOR IF-2-RELATED"/>
    <property type="match status" value="1"/>
</dbReference>
<dbReference type="GO" id="GO:0005737">
    <property type="term" value="C:cytoplasm"/>
    <property type="evidence" value="ECO:0007669"/>
    <property type="project" value="TreeGrafter"/>
</dbReference>
<sequence>MTSRQPIVAILGHVDHGKTTLLDYIRTTKVASGEVGGITQSIGAYQAKFKGKLLTFIDTPGHAAFSQMRSRGASVADIVVLVVAADDSVKPQTIESIKHIKAAGVPYVVAINKIDKAEANVEVVKAELTQHEVFVEGYGGNTPFVLISGKTGKGVDSLLETILLLSELEELPYQEDIALSAPIIEAKLDPQKGTLVSAIIKAGTLKVGDQVATSSSICKVRALYNDLGVSVKLAKPGMPVQILGFTTLPGVGEVIVPGYLTSPLTINHVPSTIPSDPLAKHLNLIIKADTAGSLEALKGSFSSDVYLISSSTGDLTESDVLLAATTHSIILGFNVKVSSSVAKLAEAEGVTIKNHKIIYELLEYIEKKVLKIMEPSIDEDELGVSTVIKVFEINKDIIAGVKVDSGVICVGDTVHLKRGEVSKNAKIRSIRIGKDEVKKVEVGKECGIFLSPNLDVREKDVIIAYKKKIDDI</sequence>
<dbReference type="Gene3D" id="2.40.30.10">
    <property type="entry name" value="Translation factors"/>
    <property type="match status" value="2"/>
</dbReference>
<name>A0A2H0WY66_9BACT</name>
<dbReference type="EMBL" id="PEYY01000138">
    <property type="protein sequence ID" value="PIS17604.1"/>
    <property type="molecule type" value="Genomic_DNA"/>
</dbReference>
<organism evidence="7 8">
    <name type="scientific">Candidatus Collierbacteria bacterium CG09_land_8_20_14_0_10_46_12</name>
    <dbReference type="NCBI Taxonomy" id="1974533"/>
    <lineage>
        <taxon>Bacteria</taxon>
        <taxon>Candidatus Collieribacteriota</taxon>
    </lineage>
</organism>
<dbReference type="Gene3D" id="3.40.50.300">
    <property type="entry name" value="P-loop containing nucleotide triphosphate hydrolases"/>
    <property type="match status" value="1"/>
</dbReference>
<dbReference type="InterPro" id="IPR005225">
    <property type="entry name" value="Small_GTP-bd"/>
</dbReference>
<dbReference type="InterPro" id="IPR036925">
    <property type="entry name" value="TIF_IF2_dom3_sf"/>
</dbReference>
<evidence type="ECO:0000313" key="7">
    <source>
        <dbReference type="EMBL" id="PIS17604.1"/>
    </source>
</evidence>
<evidence type="ECO:0000256" key="4">
    <source>
        <dbReference type="ARBA" id="ARBA00022917"/>
    </source>
</evidence>
<dbReference type="SUPFAM" id="SSF52540">
    <property type="entry name" value="P-loop containing nucleoside triphosphate hydrolases"/>
    <property type="match status" value="1"/>
</dbReference>
<dbReference type="FunFam" id="3.40.50.300:FF:000019">
    <property type="entry name" value="Translation initiation factor IF-2"/>
    <property type="match status" value="1"/>
</dbReference>
<reference evidence="8" key="1">
    <citation type="submission" date="2017-09" db="EMBL/GenBank/DDBJ databases">
        <title>Depth-based differentiation of microbial function through sediment-hosted aquifers and enrichment of novel symbionts in the deep terrestrial subsurface.</title>
        <authorList>
            <person name="Probst A.J."/>
            <person name="Ladd B."/>
            <person name="Jarett J.K."/>
            <person name="Geller-Mcgrath D.E."/>
            <person name="Sieber C.M.K."/>
            <person name="Emerson J.B."/>
            <person name="Anantharaman K."/>
            <person name="Thomas B.C."/>
            <person name="Malmstrom R."/>
            <person name="Stieglmeier M."/>
            <person name="Klingl A."/>
            <person name="Woyke T."/>
            <person name="Ryan C.M."/>
            <person name="Banfield J.F."/>
        </authorList>
    </citation>
    <scope>NUCLEOTIDE SEQUENCE [LARGE SCALE GENOMIC DNA]</scope>
</reference>
<dbReference type="InterPro" id="IPR009000">
    <property type="entry name" value="Transl_B-barrel_sf"/>
</dbReference>
<evidence type="ECO:0000256" key="5">
    <source>
        <dbReference type="ARBA" id="ARBA00023134"/>
    </source>
</evidence>
<dbReference type="Pfam" id="PF11987">
    <property type="entry name" value="IF-2"/>
    <property type="match status" value="1"/>
</dbReference>
<dbReference type="Pfam" id="PF00009">
    <property type="entry name" value="GTP_EFTU"/>
    <property type="match status" value="1"/>
</dbReference>
<dbReference type="InterPro" id="IPR015760">
    <property type="entry name" value="TIF_IF2"/>
</dbReference>
<comment type="similarity">
    <text evidence="1">Belongs to the TRAFAC class translation factor GTPase superfamily. Classic translation factor GTPase family. IF-2 subfamily.</text>
</comment>
<feature type="domain" description="Tr-type G" evidence="6">
    <location>
        <begin position="3"/>
        <end position="173"/>
    </location>
</feature>
<protein>
    <recommendedName>
        <fullName evidence="6">Tr-type G domain-containing protein</fullName>
    </recommendedName>
</protein>